<dbReference type="EMBL" id="GBRH01255625">
    <property type="protein sequence ID" value="JAD42270.1"/>
    <property type="molecule type" value="Transcribed_RNA"/>
</dbReference>
<evidence type="ECO:0000313" key="1">
    <source>
        <dbReference type="EMBL" id="JAD42270.1"/>
    </source>
</evidence>
<dbReference type="AlphaFoldDB" id="A0A0A8ZZU7"/>
<proteinExistence type="predicted"/>
<reference evidence="1" key="1">
    <citation type="submission" date="2014-09" db="EMBL/GenBank/DDBJ databases">
        <authorList>
            <person name="Magalhaes I.L.F."/>
            <person name="Oliveira U."/>
            <person name="Santos F.R."/>
            <person name="Vidigal T.H.D.A."/>
            <person name="Brescovit A.D."/>
            <person name="Santos A.J."/>
        </authorList>
    </citation>
    <scope>NUCLEOTIDE SEQUENCE</scope>
    <source>
        <tissue evidence="1">Shoot tissue taken approximately 20 cm above the soil surface</tissue>
    </source>
</reference>
<protein>
    <submittedName>
        <fullName evidence="1">Uncharacterized protein</fullName>
    </submittedName>
</protein>
<name>A0A0A8ZZU7_ARUDO</name>
<organism evidence="1">
    <name type="scientific">Arundo donax</name>
    <name type="common">Giant reed</name>
    <name type="synonym">Donax arundinaceus</name>
    <dbReference type="NCBI Taxonomy" id="35708"/>
    <lineage>
        <taxon>Eukaryota</taxon>
        <taxon>Viridiplantae</taxon>
        <taxon>Streptophyta</taxon>
        <taxon>Embryophyta</taxon>
        <taxon>Tracheophyta</taxon>
        <taxon>Spermatophyta</taxon>
        <taxon>Magnoliopsida</taxon>
        <taxon>Liliopsida</taxon>
        <taxon>Poales</taxon>
        <taxon>Poaceae</taxon>
        <taxon>PACMAD clade</taxon>
        <taxon>Arundinoideae</taxon>
        <taxon>Arundineae</taxon>
        <taxon>Arundo</taxon>
    </lineage>
</organism>
<sequence>MCAFSEDFHKGCAFRFFTKSVWQEMLIVTTR</sequence>
<accession>A0A0A8ZZU7</accession>
<reference evidence="1" key="2">
    <citation type="journal article" date="2015" name="Data Brief">
        <title>Shoot transcriptome of the giant reed, Arundo donax.</title>
        <authorList>
            <person name="Barrero R.A."/>
            <person name="Guerrero F.D."/>
            <person name="Moolhuijzen P."/>
            <person name="Goolsby J.A."/>
            <person name="Tidwell J."/>
            <person name="Bellgard S.E."/>
            <person name="Bellgard M.I."/>
        </authorList>
    </citation>
    <scope>NUCLEOTIDE SEQUENCE</scope>
    <source>
        <tissue evidence="1">Shoot tissue taken approximately 20 cm above the soil surface</tissue>
    </source>
</reference>